<gene>
    <name evidence="3" type="ORF">PG996_008892</name>
</gene>
<dbReference type="PANTHER" id="PTHR33112">
    <property type="entry name" value="DOMAIN PROTEIN, PUTATIVE-RELATED"/>
    <property type="match status" value="1"/>
</dbReference>
<feature type="compositionally biased region" description="Acidic residues" evidence="1">
    <location>
        <begin position="587"/>
        <end position="605"/>
    </location>
</feature>
<protein>
    <submittedName>
        <fullName evidence="3">HET-domain-containing protein</fullName>
    </submittedName>
</protein>
<name>A0ABR1UZA1_9PEZI</name>
<evidence type="ECO:0000313" key="3">
    <source>
        <dbReference type="EMBL" id="KAK8064240.1"/>
    </source>
</evidence>
<evidence type="ECO:0000256" key="1">
    <source>
        <dbReference type="SAM" id="MobiDB-lite"/>
    </source>
</evidence>
<evidence type="ECO:0000259" key="2">
    <source>
        <dbReference type="Pfam" id="PF06985"/>
    </source>
</evidence>
<dbReference type="InterPro" id="IPR010730">
    <property type="entry name" value="HET"/>
</dbReference>
<dbReference type="Proteomes" id="UP001446871">
    <property type="component" value="Unassembled WGS sequence"/>
</dbReference>
<dbReference type="EMBL" id="JAQQWM010000005">
    <property type="protein sequence ID" value="KAK8064240.1"/>
    <property type="molecule type" value="Genomic_DNA"/>
</dbReference>
<comment type="caution">
    <text evidence="3">The sequence shown here is derived from an EMBL/GenBank/DDBJ whole genome shotgun (WGS) entry which is preliminary data.</text>
</comment>
<reference evidence="3 4" key="1">
    <citation type="submission" date="2023-01" db="EMBL/GenBank/DDBJ databases">
        <title>Analysis of 21 Apiospora genomes using comparative genomics revels a genus with tremendous synthesis potential of carbohydrate active enzymes and secondary metabolites.</title>
        <authorList>
            <person name="Sorensen T."/>
        </authorList>
    </citation>
    <scope>NUCLEOTIDE SEQUENCE [LARGE SCALE GENOMIC DNA]</scope>
    <source>
        <strain evidence="3 4">CBS 83171</strain>
    </source>
</reference>
<sequence>MPVIESSVRETGCDFCRFLKAALSSREAEQWLDDNGLENLRLSRRWVAQTDMPVTAWLFQVLVWDADYEHDEEPPRGNGLIVLSFPVPSRSVPAIEEIMESRRFPRPVEPFALATAPLEFLTTSLDSCAGHAHPVPKAATAGFLPTRLVDVRSERPRVVELDHRTVASSSEEGEEEPAPSPTDRRYLALSYCWGGQSQLLLTRASEARLKAGFPEEVLSPTQRDTVALARALSVPYVWIDALCIRQGDREDWEPESATMGQVYSGAFLTVCAVSSASCQEGYLQRDFVTPITIPVDPVSDPSGTTTGTYCFQPLTWSLRSEDSSSSPDAGNTLTHNDWGHFGLGNSLWSTRAWTFQEMMMSTRKLYFTTSGMHFVCSDADTPGGGSRSEYDLVFEPTYMPEIGRHAIQDHFGLDAIAAMEDPAEVYREWVYWVVMGYGARETTNPTDAFPSLSGLAHTFAPLLRDEYVAGFWAKRLASGLLWQCMEPPHPTPEALLARYDTSDPPRCVAYHEPGSFAQLDPPDFRSECESLRAVCVPRGSDPCGELLRASLHIRTRAYPADDLDCWLTQTWTEDGAAGYQLLRKEMEEEEAEEEVEGEEDGEEEGPGPSVQCWFEFAAGDHRKLRGCLLLLVASYYDYSFERWAVAGLVVYPTAVTPAAAADDDDEGSDQKFVRIGTFVSSGTSAAEIEAVRRIFQQHETRDMEII</sequence>
<evidence type="ECO:0000313" key="4">
    <source>
        <dbReference type="Proteomes" id="UP001446871"/>
    </source>
</evidence>
<accession>A0ABR1UZA1</accession>
<organism evidence="3 4">
    <name type="scientific">Apiospora saccharicola</name>
    <dbReference type="NCBI Taxonomy" id="335842"/>
    <lineage>
        <taxon>Eukaryota</taxon>
        <taxon>Fungi</taxon>
        <taxon>Dikarya</taxon>
        <taxon>Ascomycota</taxon>
        <taxon>Pezizomycotina</taxon>
        <taxon>Sordariomycetes</taxon>
        <taxon>Xylariomycetidae</taxon>
        <taxon>Amphisphaeriales</taxon>
        <taxon>Apiosporaceae</taxon>
        <taxon>Apiospora</taxon>
    </lineage>
</organism>
<dbReference type="Pfam" id="PF06985">
    <property type="entry name" value="HET"/>
    <property type="match status" value="1"/>
</dbReference>
<keyword evidence="4" id="KW-1185">Reference proteome</keyword>
<feature type="region of interest" description="Disordered" evidence="1">
    <location>
        <begin position="161"/>
        <end position="182"/>
    </location>
</feature>
<feature type="domain" description="Heterokaryon incompatibility" evidence="2">
    <location>
        <begin position="186"/>
        <end position="357"/>
    </location>
</feature>
<dbReference type="PANTHER" id="PTHR33112:SF16">
    <property type="entry name" value="HETEROKARYON INCOMPATIBILITY DOMAIN-CONTAINING PROTEIN"/>
    <property type="match status" value="1"/>
</dbReference>
<proteinExistence type="predicted"/>
<feature type="region of interest" description="Disordered" evidence="1">
    <location>
        <begin position="586"/>
        <end position="607"/>
    </location>
</feature>